<keyword evidence="1 2" id="KW-0732">Signal</keyword>
<dbReference type="EMBL" id="WWNE01000005">
    <property type="protein sequence ID" value="NBG65385.1"/>
    <property type="molecule type" value="Genomic_DNA"/>
</dbReference>
<dbReference type="Proteomes" id="UP000470771">
    <property type="component" value="Unassembled WGS sequence"/>
</dbReference>
<proteinExistence type="predicted"/>
<dbReference type="InterPro" id="IPR000033">
    <property type="entry name" value="LDLR_classB_rpt"/>
</dbReference>
<dbReference type="NCBIfam" id="TIGR04183">
    <property type="entry name" value="Por_Secre_tail"/>
    <property type="match status" value="1"/>
</dbReference>
<organism evidence="4 5">
    <name type="scientific">Acidiluteibacter ferrifornacis</name>
    <dbReference type="NCBI Taxonomy" id="2692424"/>
    <lineage>
        <taxon>Bacteria</taxon>
        <taxon>Pseudomonadati</taxon>
        <taxon>Bacteroidota</taxon>
        <taxon>Flavobacteriia</taxon>
        <taxon>Flavobacteriales</taxon>
        <taxon>Cryomorphaceae</taxon>
        <taxon>Acidiluteibacter</taxon>
    </lineage>
</organism>
<protein>
    <submittedName>
        <fullName evidence="4">T9SS type A sorting domain-containing protein</fullName>
    </submittedName>
</protein>
<dbReference type="RefSeq" id="WP_160632346.1">
    <property type="nucleotide sequence ID" value="NZ_WWNE01000005.1"/>
</dbReference>
<dbReference type="InterPro" id="IPR026444">
    <property type="entry name" value="Secre_tail"/>
</dbReference>
<comment type="caution">
    <text evidence="4">The sequence shown here is derived from an EMBL/GenBank/DDBJ whole genome shotgun (WGS) entry which is preliminary data.</text>
</comment>
<feature type="domain" description="Secretion system C-terminal sorting" evidence="3">
    <location>
        <begin position="290"/>
        <end position="363"/>
    </location>
</feature>
<evidence type="ECO:0000256" key="1">
    <source>
        <dbReference type="ARBA" id="ARBA00022729"/>
    </source>
</evidence>
<dbReference type="InterPro" id="IPR011042">
    <property type="entry name" value="6-blade_b-propeller_TolB-like"/>
</dbReference>
<evidence type="ECO:0000313" key="5">
    <source>
        <dbReference type="Proteomes" id="UP000470771"/>
    </source>
</evidence>
<evidence type="ECO:0000256" key="2">
    <source>
        <dbReference type="SAM" id="SignalP"/>
    </source>
</evidence>
<dbReference type="Pfam" id="PF18962">
    <property type="entry name" value="Por_Secre_tail"/>
    <property type="match status" value="1"/>
</dbReference>
<dbReference type="AlphaFoldDB" id="A0A6N9NLC9"/>
<dbReference type="SUPFAM" id="SSF101898">
    <property type="entry name" value="NHL repeat"/>
    <property type="match status" value="1"/>
</dbReference>
<accession>A0A6N9NLC9</accession>
<sequence>MRLLLLLIFATIFSSTHAQEFLFFGSQQTGSIYKVDLSNNNIKAIDSGVVHIRRFSVDTLNKKIYWAAGSQNKIVRSDYSGANKQDVLLNASDINNLKVDPINGKIYYSIIGNSSIRVCSLNGLNSQILISPVNNVQGIAVDASRNAIYWTEYNNGDIKKARLDGSNVTTIFNSNDIIFDLDINPLNGLLYFTNRTGDLIQSIDTTGGNLQTIISAGARLGTVKVSAQSNQLFWVTNGTNRSQVSMSDLTGNNIQTIIDTTTFVISGMDISEAPTLVGVSNVNYAYETSLFPVPFSEELFVTFKDPIDKNVIVSLFDISGREVFSQKKNIHNQTQLERGDLMSGIYLIRIIDEETKEVIMAKKVMVK</sequence>
<dbReference type="InterPro" id="IPR050778">
    <property type="entry name" value="Cueball_EGF_LRP_Nidogen"/>
</dbReference>
<reference evidence="4 5" key="1">
    <citation type="submission" date="2019-12" db="EMBL/GenBank/DDBJ databases">
        <authorList>
            <person name="Zhao J."/>
        </authorList>
    </citation>
    <scope>NUCLEOTIDE SEQUENCE [LARGE SCALE GENOMIC DNA]</scope>
    <source>
        <strain evidence="4 5">S-15</strain>
    </source>
</reference>
<dbReference type="Gene3D" id="2.120.10.30">
    <property type="entry name" value="TolB, C-terminal domain"/>
    <property type="match status" value="2"/>
</dbReference>
<gene>
    <name evidence="4" type="ORF">GQN54_04615</name>
</gene>
<dbReference type="SMART" id="SM00135">
    <property type="entry name" value="LY"/>
    <property type="match status" value="5"/>
</dbReference>
<name>A0A6N9NLC9_9FLAO</name>
<evidence type="ECO:0000259" key="3">
    <source>
        <dbReference type="Pfam" id="PF18962"/>
    </source>
</evidence>
<dbReference type="PANTHER" id="PTHR46513">
    <property type="entry name" value="VITELLOGENIN RECEPTOR-LIKE PROTEIN-RELATED-RELATED"/>
    <property type="match status" value="1"/>
</dbReference>
<evidence type="ECO:0000313" key="4">
    <source>
        <dbReference type="EMBL" id="NBG65385.1"/>
    </source>
</evidence>
<keyword evidence="5" id="KW-1185">Reference proteome</keyword>
<feature type="signal peptide" evidence="2">
    <location>
        <begin position="1"/>
        <end position="18"/>
    </location>
</feature>
<feature type="chain" id="PRO_5026984284" evidence="2">
    <location>
        <begin position="19"/>
        <end position="367"/>
    </location>
</feature>